<evidence type="ECO:0000256" key="7">
    <source>
        <dbReference type="ARBA" id="ARBA00023128"/>
    </source>
</evidence>
<reference evidence="10 11" key="1">
    <citation type="submission" date="2024-03" db="EMBL/GenBank/DDBJ databases">
        <title>Complete genome sequence of the green alga Chloropicon roscoffensis RCC1871.</title>
        <authorList>
            <person name="Lemieux C."/>
            <person name="Pombert J.-F."/>
            <person name="Otis C."/>
            <person name="Turmel M."/>
        </authorList>
    </citation>
    <scope>NUCLEOTIDE SEQUENCE [LARGE SCALE GENOMIC DNA]</scope>
    <source>
        <strain evidence="10 11">RCC1871</strain>
    </source>
</reference>
<evidence type="ECO:0000313" key="10">
    <source>
        <dbReference type="EMBL" id="WZN66450.1"/>
    </source>
</evidence>
<evidence type="ECO:0000256" key="1">
    <source>
        <dbReference type="ARBA" id="ARBA00004443"/>
    </source>
</evidence>
<evidence type="ECO:0000256" key="6">
    <source>
        <dbReference type="ARBA" id="ARBA00022982"/>
    </source>
</evidence>
<sequence length="122" mass="14423">MSKIFGALMEPFHRVVGSWYRKQVQKELVKYGLRYDDLLDPKMNLDVKEALNRLPQREVDLRNQRIKRAIDISQKHTELPDELKKLQTPFNFYLKPVVEKIEAENAERAELGTGKPYDRQIP</sequence>
<dbReference type="EMBL" id="CP151515">
    <property type="protein sequence ID" value="WZN66450.1"/>
    <property type="molecule type" value="Genomic_DNA"/>
</dbReference>
<dbReference type="Pfam" id="PF02271">
    <property type="entry name" value="UCR_14kD"/>
    <property type="match status" value="1"/>
</dbReference>
<proteinExistence type="inferred from homology"/>
<organism evidence="10 11">
    <name type="scientific">Chloropicon roscoffensis</name>
    <dbReference type="NCBI Taxonomy" id="1461544"/>
    <lineage>
        <taxon>Eukaryota</taxon>
        <taxon>Viridiplantae</taxon>
        <taxon>Chlorophyta</taxon>
        <taxon>Chloropicophyceae</taxon>
        <taxon>Chloropicales</taxon>
        <taxon>Chloropicaceae</taxon>
        <taxon>Chloropicon</taxon>
    </lineage>
</organism>
<protein>
    <recommendedName>
        <fullName evidence="9">Complex III subunit VII</fullName>
    </recommendedName>
</protein>
<evidence type="ECO:0000256" key="3">
    <source>
        <dbReference type="ARBA" id="ARBA00022448"/>
    </source>
</evidence>
<dbReference type="InterPro" id="IPR003197">
    <property type="entry name" value="QCR7"/>
</dbReference>
<dbReference type="AlphaFoldDB" id="A0AAX4PK92"/>
<dbReference type="PANTHER" id="PTHR12022">
    <property type="entry name" value="UBIQUINOL-CYTOCHROME C REDUCTASE COMPLEX 14 KD PROTEIN"/>
    <property type="match status" value="1"/>
</dbReference>
<dbReference type="FunFam" id="1.10.1090.10:FF:000002">
    <property type="entry name" value="Cytochrome b-c1 complex subunit 7"/>
    <property type="match status" value="1"/>
</dbReference>
<evidence type="ECO:0000256" key="2">
    <source>
        <dbReference type="ARBA" id="ARBA00008554"/>
    </source>
</evidence>
<evidence type="ECO:0000256" key="9">
    <source>
        <dbReference type="ARBA" id="ARBA00031021"/>
    </source>
</evidence>
<dbReference type="Gene3D" id="1.10.1090.10">
    <property type="entry name" value="Cytochrome b-c1 complex subunit 7"/>
    <property type="match status" value="1"/>
</dbReference>
<dbReference type="GO" id="GO:0005743">
    <property type="term" value="C:mitochondrial inner membrane"/>
    <property type="evidence" value="ECO:0007669"/>
    <property type="project" value="UniProtKB-SubCell"/>
</dbReference>
<name>A0AAX4PK92_9CHLO</name>
<dbReference type="SUPFAM" id="SSF81524">
    <property type="entry name" value="14 kDa protein of cytochrome bc1 complex (Ubiquinol-cytochrome c reductase)"/>
    <property type="match status" value="1"/>
</dbReference>
<accession>A0AAX4PK92</accession>
<keyword evidence="3" id="KW-0813">Transport</keyword>
<dbReference type="GO" id="GO:0006122">
    <property type="term" value="P:mitochondrial electron transport, ubiquinol to cytochrome c"/>
    <property type="evidence" value="ECO:0007669"/>
    <property type="project" value="InterPro"/>
</dbReference>
<evidence type="ECO:0000256" key="4">
    <source>
        <dbReference type="ARBA" id="ARBA00022660"/>
    </source>
</evidence>
<dbReference type="Proteomes" id="UP001472866">
    <property type="component" value="Chromosome 15"/>
</dbReference>
<keyword evidence="11" id="KW-1185">Reference proteome</keyword>
<keyword evidence="5" id="KW-0999">Mitochondrion inner membrane</keyword>
<dbReference type="PANTHER" id="PTHR12022:SF0">
    <property type="entry name" value="CYTOCHROME B-C1 COMPLEX SUBUNIT 7"/>
    <property type="match status" value="1"/>
</dbReference>
<evidence type="ECO:0000256" key="8">
    <source>
        <dbReference type="ARBA" id="ARBA00023136"/>
    </source>
</evidence>
<gene>
    <name evidence="10" type="ORF">HKI87_15g80170</name>
</gene>
<comment type="subcellular location">
    <subcellularLocation>
        <location evidence="1">Mitochondrion inner membrane</location>
        <topology evidence="1">Peripheral membrane protein</topology>
        <orientation evidence="1">Matrix side</orientation>
    </subcellularLocation>
</comment>
<keyword evidence="4" id="KW-0679">Respiratory chain</keyword>
<evidence type="ECO:0000313" key="11">
    <source>
        <dbReference type="Proteomes" id="UP001472866"/>
    </source>
</evidence>
<keyword evidence="8" id="KW-0472">Membrane</keyword>
<comment type="similarity">
    <text evidence="2">Belongs to the UQCRB/QCR7 family.</text>
</comment>
<evidence type="ECO:0000256" key="5">
    <source>
        <dbReference type="ARBA" id="ARBA00022792"/>
    </source>
</evidence>
<keyword evidence="6" id="KW-0249">Electron transport</keyword>
<dbReference type="InterPro" id="IPR036544">
    <property type="entry name" value="QCR7_sf"/>
</dbReference>
<keyword evidence="7" id="KW-0496">Mitochondrion</keyword>
<dbReference type="GO" id="GO:0045275">
    <property type="term" value="C:respiratory chain complex III"/>
    <property type="evidence" value="ECO:0007669"/>
    <property type="project" value="InterPro"/>
</dbReference>